<evidence type="ECO:0000256" key="1">
    <source>
        <dbReference type="SAM" id="MobiDB-lite"/>
    </source>
</evidence>
<reference evidence="2 4" key="1">
    <citation type="submission" date="2015-10" db="EMBL/GenBank/DDBJ databases">
        <title>The cercosporin biosynthetic gene cluster was horizontally transferred to several fungal lineages and shown to be expanded in Cercospora beticola based on microsynteny with recipient genomes.</title>
        <authorList>
            <person name="De Jonge R."/>
            <person name="Ebert M.K."/>
            <person name="Suttle J.C."/>
            <person name="Jurick Ii W.M."/>
            <person name="Secor G.A."/>
            <person name="Thomma B.P."/>
            <person name="Van De Peer Y."/>
            <person name="Bolton M.D."/>
        </authorList>
    </citation>
    <scope>NUCLEOTIDE SEQUENCE [LARGE SCALE GENOMIC DNA]</scope>
    <source>
        <strain evidence="2 4">09-40</strain>
    </source>
</reference>
<name>A0A2G5HIN8_CERBT</name>
<proteinExistence type="predicted"/>
<keyword evidence="5" id="KW-1185">Reference proteome</keyword>
<dbReference type="Proteomes" id="UP001302367">
    <property type="component" value="Chromosome 7"/>
</dbReference>
<evidence type="ECO:0000313" key="4">
    <source>
        <dbReference type="Proteomes" id="UP000230605"/>
    </source>
</evidence>
<dbReference type="OrthoDB" id="3650286at2759"/>
<evidence type="ECO:0000313" key="5">
    <source>
        <dbReference type="Proteomes" id="UP001302367"/>
    </source>
</evidence>
<dbReference type="AlphaFoldDB" id="A0A2G5HIN8"/>
<protein>
    <submittedName>
        <fullName evidence="2">Uncharacterized protein</fullName>
    </submittedName>
</protein>
<accession>A0A2G5HIN8</accession>
<sequence>MTKSASTTAKFPNHTGQSLPSLESAMSTPPDYNGDAATKVFAIPELLEHILHCGVTSQYNKALADKKIPQLKMWPMPGCGTKDGICLFTIQRVSKDFQNTIQGSTKLKKLMFLAPQENDELMAEEDWRELELPYFEQRVWLPLHKPLTCILGMFASMGKEDLIKFGFQTRYQSQTEGDSMGVWLMDPIFHEDTALSEIAAKKVPKGWHNPEASWRKIKVCNAKVRQPAKLKIESTCCCCDEHDLVDFEITLELDEDLTLEHIFDCFSELFTIAGDQLKKREEFDNFAGGNDHVLEQYRHKLQELEAESNKEILARLQHIVKG</sequence>
<reference evidence="3 5" key="2">
    <citation type="submission" date="2023-09" db="EMBL/GenBank/DDBJ databases">
        <title>Complete-Gapless Cercospora beticola genome.</title>
        <authorList>
            <person name="Wyatt N.A."/>
            <person name="Spanner R.E."/>
            <person name="Bolton M.D."/>
        </authorList>
    </citation>
    <scope>NUCLEOTIDE SEQUENCE [LARGE SCALE GENOMIC DNA]</scope>
    <source>
        <strain evidence="3">Cb09-40</strain>
    </source>
</reference>
<gene>
    <name evidence="2" type="ORF">CB0940_09227</name>
    <name evidence="3" type="ORF">RHO25_011126</name>
</gene>
<dbReference type="EMBL" id="LKMD01000106">
    <property type="protein sequence ID" value="PIA92063.1"/>
    <property type="molecule type" value="Genomic_DNA"/>
</dbReference>
<evidence type="ECO:0000313" key="2">
    <source>
        <dbReference type="EMBL" id="PIA92063.1"/>
    </source>
</evidence>
<organism evidence="2 4">
    <name type="scientific">Cercospora beticola</name>
    <name type="common">Sugarbeet leaf spot fungus</name>
    <dbReference type="NCBI Taxonomy" id="122368"/>
    <lineage>
        <taxon>Eukaryota</taxon>
        <taxon>Fungi</taxon>
        <taxon>Dikarya</taxon>
        <taxon>Ascomycota</taxon>
        <taxon>Pezizomycotina</taxon>
        <taxon>Dothideomycetes</taxon>
        <taxon>Dothideomycetidae</taxon>
        <taxon>Mycosphaerellales</taxon>
        <taxon>Mycosphaerellaceae</taxon>
        <taxon>Cercospora</taxon>
    </lineage>
</organism>
<evidence type="ECO:0000313" key="3">
    <source>
        <dbReference type="EMBL" id="WPB06469.1"/>
    </source>
</evidence>
<feature type="region of interest" description="Disordered" evidence="1">
    <location>
        <begin position="1"/>
        <end position="29"/>
    </location>
</feature>
<feature type="compositionally biased region" description="Polar residues" evidence="1">
    <location>
        <begin position="1"/>
        <end position="27"/>
    </location>
</feature>
<dbReference type="Proteomes" id="UP000230605">
    <property type="component" value="Chromosome 7"/>
</dbReference>
<dbReference type="EMBL" id="CP134190">
    <property type="protein sequence ID" value="WPB06469.1"/>
    <property type="molecule type" value="Genomic_DNA"/>
</dbReference>